<feature type="compositionally biased region" description="Acidic residues" evidence="1">
    <location>
        <begin position="499"/>
        <end position="541"/>
    </location>
</feature>
<feature type="compositionally biased region" description="Acidic residues" evidence="1">
    <location>
        <begin position="357"/>
        <end position="371"/>
    </location>
</feature>
<accession>A0ABC8W0D0</accession>
<organism evidence="3 4">
    <name type="scientific">Urochloa decumbens</name>
    <dbReference type="NCBI Taxonomy" id="240449"/>
    <lineage>
        <taxon>Eukaryota</taxon>
        <taxon>Viridiplantae</taxon>
        <taxon>Streptophyta</taxon>
        <taxon>Embryophyta</taxon>
        <taxon>Tracheophyta</taxon>
        <taxon>Spermatophyta</taxon>
        <taxon>Magnoliopsida</taxon>
        <taxon>Liliopsida</taxon>
        <taxon>Poales</taxon>
        <taxon>Poaceae</taxon>
        <taxon>PACMAD clade</taxon>
        <taxon>Panicoideae</taxon>
        <taxon>Panicodae</taxon>
        <taxon>Paniceae</taxon>
        <taxon>Melinidinae</taxon>
        <taxon>Urochloa</taxon>
    </lineage>
</organism>
<feature type="region of interest" description="Disordered" evidence="1">
    <location>
        <begin position="204"/>
        <end position="223"/>
    </location>
</feature>
<reference evidence="3 4" key="2">
    <citation type="submission" date="2024-10" db="EMBL/GenBank/DDBJ databases">
        <authorList>
            <person name="Ryan C."/>
        </authorList>
    </citation>
    <scope>NUCLEOTIDE SEQUENCE [LARGE SCALE GENOMIC DNA]</scope>
</reference>
<feature type="region of interest" description="Disordered" evidence="1">
    <location>
        <begin position="489"/>
        <end position="564"/>
    </location>
</feature>
<dbReference type="SMART" id="SM01054">
    <property type="entry name" value="CaM_binding"/>
    <property type="match status" value="1"/>
</dbReference>
<dbReference type="EMBL" id="OZ075121">
    <property type="protein sequence ID" value="CAL4900459.1"/>
    <property type="molecule type" value="Genomic_DNA"/>
</dbReference>
<feature type="region of interest" description="Disordered" evidence="1">
    <location>
        <begin position="674"/>
        <end position="796"/>
    </location>
</feature>
<evidence type="ECO:0000313" key="3">
    <source>
        <dbReference type="EMBL" id="CAL4900459.1"/>
    </source>
</evidence>
<feature type="region of interest" description="Disordered" evidence="1">
    <location>
        <begin position="816"/>
        <end position="845"/>
    </location>
</feature>
<dbReference type="Pfam" id="PF07839">
    <property type="entry name" value="CaM_binding"/>
    <property type="match status" value="1"/>
</dbReference>
<dbReference type="InterPro" id="IPR012417">
    <property type="entry name" value="CaM-bd_dom_pln"/>
</dbReference>
<feature type="region of interest" description="Disordered" evidence="1">
    <location>
        <begin position="1"/>
        <end position="94"/>
    </location>
</feature>
<feature type="compositionally biased region" description="Low complexity" evidence="1">
    <location>
        <begin position="71"/>
        <end position="94"/>
    </location>
</feature>
<dbReference type="PANTHER" id="PTHR33923:SF13">
    <property type="entry name" value="PLANT CALMODULIN-BINDING PROTEIN-RELATED"/>
    <property type="match status" value="1"/>
</dbReference>
<feature type="compositionally biased region" description="Polar residues" evidence="1">
    <location>
        <begin position="677"/>
        <end position="692"/>
    </location>
</feature>
<proteinExistence type="predicted"/>
<protein>
    <recommendedName>
        <fullName evidence="2">Calmodulin-binding domain-containing protein</fullName>
    </recommendedName>
</protein>
<evidence type="ECO:0000313" key="4">
    <source>
        <dbReference type="Proteomes" id="UP001497457"/>
    </source>
</evidence>
<reference evidence="4" key="1">
    <citation type="submission" date="2024-06" db="EMBL/GenBank/DDBJ databases">
        <authorList>
            <person name="Ryan C."/>
        </authorList>
    </citation>
    <scope>NUCLEOTIDE SEQUENCE [LARGE SCALE GENOMIC DNA]</scope>
</reference>
<dbReference type="Proteomes" id="UP001497457">
    <property type="component" value="Chromosome 11b"/>
</dbReference>
<evidence type="ECO:0000259" key="2">
    <source>
        <dbReference type="SMART" id="SM01054"/>
    </source>
</evidence>
<dbReference type="AlphaFoldDB" id="A0ABC8W0D0"/>
<keyword evidence="4" id="KW-1185">Reference proteome</keyword>
<feature type="compositionally biased region" description="Acidic residues" evidence="1">
    <location>
        <begin position="711"/>
        <end position="726"/>
    </location>
</feature>
<feature type="compositionally biased region" description="Polar residues" evidence="1">
    <location>
        <begin position="741"/>
        <end position="761"/>
    </location>
</feature>
<dbReference type="InterPro" id="IPR044681">
    <property type="entry name" value="PICBP-like"/>
</dbReference>
<gene>
    <name evidence="3" type="ORF">URODEC1_LOCUS8711</name>
</gene>
<name>A0ABC8W0D0_9POAL</name>
<feature type="compositionally biased region" description="Polar residues" evidence="1">
    <location>
        <begin position="829"/>
        <end position="840"/>
    </location>
</feature>
<evidence type="ECO:0000256" key="1">
    <source>
        <dbReference type="SAM" id="MobiDB-lite"/>
    </source>
</evidence>
<feature type="region of interest" description="Disordered" evidence="1">
    <location>
        <begin position="354"/>
        <end position="420"/>
    </location>
</feature>
<feature type="domain" description="Calmodulin-binding" evidence="2">
    <location>
        <begin position="1011"/>
        <end position="1122"/>
    </location>
</feature>
<feature type="compositionally biased region" description="Low complexity" evidence="1">
    <location>
        <begin position="42"/>
        <end position="53"/>
    </location>
</feature>
<sequence>MVRSKEAPKKKPKDPLLTPPSKPRGGGFLMDDPGRPWNRGGAAMSPAPASVPSYMRGTSSSDAKAGRRGRPAASVSASASPARRMTAASVVPASASPARRRPAVRVLTRGKVLFPEEAPSSVSGSGSGLGRATCSSTMKEAKFPDALDLAPGATVAEGPAALRVCPYTYCSLNGHTHSPAVPLRSFLASRRRLIKTQQSMKLKGVSAFRKKSPEKTGGGGGSAGAKIAPLIDEEAVGDFFVEVYAGPRVSSDMSCSDMSLDEMDATVRRMEFVVFDRCGVDEDGEKGKDLAVRDDGEPESHLRLEKHGAFRDSLSECSGADTGSDFVEELPWMRYQGYEYDDSLDDEILEEQRVREEEEAGGAEISAEQEEQQGTPNRSADDFKEDAAEEHEKDDAEEQEKDDAEQHEKDDAENTSNLVCGTEITADQDFACRVEACQEPDRRDEDYILDTSCCGEASTGQGTADEQLSEDVYKSEILHQEVTGWVGSILEESRKEENSVDQETNDDECSVESDGESEVTQEHEDDEESTPDDGSEMEISEDTISGDGCREDFSEEVTSKAVPEDDSTADYAFEQYVGTVDDAFEQDGSPANGHNYAQKEFCITRSNLEVTPEETSTTQETYQDGSMDGMVPKELEITACRSGISQESNLGGISTCVDDAQVKLDITTCKLKDASEESNATEESVLKNNAENVTDGAAMGPEITRCNLENASEESGIDQDTAEDDDSTRITRCMSIDTSKESATTQEADQSDSSANVSSDAQEAIGDDDSAYISDDHSANVSSDAQEAIGDDDSAYISDDAQDDLEISKYNLEDASKEESVIAQEADQNHSSANVSSYAQDESEHTTSELAVIAITDGHQDESKISTCKSEGTFEESVIGQEADHDGNSVSVADGTQNEYEVTLCHSEGAQVESDVIQEDEDAINTAGSQKKSEITACESGGASLKPATPQEADGDVNNIYASDGLENDTTMPILDACKDVCVTEEADQSLQIPADFTDAEEPSIDDICGAFSGMNLKGDVYYDPAESATCPRNKLIISRRRRTPEEEEYLRGFNPRAPNFLPLELDADAEKVDLKHQMMDERKNAEEWMIDYALRRAVTNLAPARKKKVELLVQAFETVLPHDEDDKKSITPTRPAQACN</sequence>
<feature type="compositionally biased region" description="Basic and acidic residues" evidence="1">
    <location>
        <begin position="379"/>
        <end position="394"/>
    </location>
</feature>
<dbReference type="PANTHER" id="PTHR33923">
    <property type="entry name" value="CALMODULIN-BINDING PROTEIN-RELATED"/>
    <property type="match status" value="1"/>
</dbReference>